<organism evidence="2 3">
    <name type="scientific">Symbiodinium natans</name>
    <dbReference type="NCBI Taxonomy" id="878477"/>
    <lineage>
        <taxon>Eukaryota</taxon>
        <taxon>Sar</taxon>
        <taxon>Alveolata</taxon>
        <taxon>Dinophyceae</taxon>
        <taxon>Suessiales</taxon>
        <taxon>Symbiodiniaceae</taxon>
        <taxon>Symbiodinium</taxon>
    </lineage>
</organism>
<dbReference type="CDD" id="cd08557">
    <property type="entry name" value="PI-PLCc_bacteria_like"/>
    <property type="match status" value="1"/>
</dbReference>
<dbReference type="AlphaFoldDB" id="A0A812P0Z4"/>
<sequence length="396" mass="42831">MKCGPMPFLLAALVARAVGSECAADGTCGEPDATGLLQANTGNIQVQGLQELSRREMTKVAANYTCEEACGMLGGLCLSDPSSQPCARRRAEGDQTWACSCDISLGLLDAGPYKPDPSAKLSASHFLMTHDSATGYIGKKDIIFSKFAQAQFVNLKTQLDCGARAFDLRLAQHDGKIYFHHGETPVFNWLSQQTLPGELPGLVDWVGEHPDELVIIMVGHCADKGFINYDSKDCTDEEFVKPFTDAGVAFESDCAKLRNMTLAGAMAAGALSNGGHLMAIYDDCVESNWKSSVDSIEKVKPYVEKTMEKERGSGDLFMVQSFIQQKFLMKQSTELNKDIASWITGSNLYDGVNFLEINTICASGMAISRSLGATISQADADTCIRRCKTDCPACEV</sequence>
<keyword evidence="1" id="KW-0732">Signal</keyword>
<dbReference type="Proteomes" id="UP000604046">
    <property type="component" value="Unassembled WGS sequence"/>
</dbReference>
<evidence type="ECO:0000256" key="1">
    <source>
        <dbReference type="SAM" id="SignalP"/>
    </source>
</evidence>
<dbReference type="InterPro" id="IPR017946">
    <property type="entry name" value="PLC-like_Pdiesterase_TIM-brl"/>
</dbReference>
<comment type="caution">
    <text evidence="2">The sequence shown here is derived from an EMBL/GenBank/DDBJ whole genome shotgun (WGS) entry which is preliminary data.</text>
</comment>
<dbReference type="PANTHER" id="PTHR13593:SF113">
    <property type="entry name" value="SI:DKEY-266F7.9"/>
    <property type="match status" value="1"/>
</dbReference>
<dbReference type="PANTHER" id="PTHR13593">
    <property type="match status" value="1"/>
</dbReference>
<evidence type="ECO:0000313" key="3">
    <source>
        <dbReference type="Proteomes" id="UP000604046"/>
    </source>
</evidence>
<dbReference type="SUPFAM" id="SSF51695">
    <property type="entry name" value="PLC-like phosphodiesterases"/>
    <property type="match status" value="1"/>
</dbReference>
<dbReference type="GO" id="GO:0006629">
    <property type="term" value="P:lipid metabolic process"/>
    <property type="evidence" value="ECO:0007669"/>
    <property type="project" value="InterPro"/>
</dbReference>
<protein>
    <submittedName>
        <fullName evidence="2">HERC1 protein</fullName>
    </submittedName>
</protein>
<name>A0A812P0Z4_9DINO</name>
<keyword evidence="3" id="KW-1185">Reference proteome</keyword>
<proteinExistence type="predicted"/>
<dbReference type="OrthoDB" id="409851at2759"/>
<dbReference type="Gene3D" id="3.20.20.190">
    <property type="entry name" value="Phosphatidylinositol (PI) phosphodiesterase"/>
    <property type="match status" value="1"/>
</dbReference>
<dbReference type="InterPro" id="IPR051057">
    <property type="entry name" value="PI-PLC_domain"/>
</dbReference>
<dbReference type="EMBL" id="CAJNDS010002125">
    <property type="protein sequence ID" value="CAE7340507.1"/>
    <property type="molecule type" value="Genomic_DNA"/>
</dbReference>
<dbReference type="GO" id="GO:0008081">
    <property type="term" value="F:phosphoric diester hydrolase activity"/>
    <property type="evidence" value="ECO:0007669"/>
    <property type="project" value="InterPro"/>
</dbReference>
<feature type="chain" id="PRO_5032419255" evidence="1">
    <location>
        <begin position="20"/>
        <end position="396"/>
    </location>
</feature>
<accession>A0A812P0Z4</accession>
<feature type="signal peptide" evidence="1">
    <location>
        <begin position="1"/>
        <end position="19"/>
    </location>
</feature>
<reference evidence="2" key="1">
    <citation type="submission" date="2021-02" db="EMBL/GenBank/DDBJ databases">
        <authorList>
            <person name="Dougan E. K."/>
            <person name="Rhodes N."/>
            <person name="Thang M."/>
            <person name="Chan C."/>
        </authorList>
    </citation>
    <scope>NUCLEOTIDE SEQUENCE</scope>
</reference>
<gene>
    <name evidence="2" type="primary">HERC1</name>
    <name evidence="2" type="ORF">SNAT2548_LOCUS17814</name>
</gene>
<evidence type="ECO:0000313" key="2">
    <source>
        <dbReference type="EMBL" id="CAE7340507.1"/>
    </source>
</evidence>